<evidence type="ECO:0000256" key="5">
    <source>
        <dbReference type="ARBA" id="ARBA00023136"/>
    </source>
</evidence>
<feature type="transmembrane region" description="Helical" evidence="6">
    <location>
        <begin position="321"/>
        <end position="350"/>
    </location>
</feature>
<gene>
    <name evidence="7" type="ORF">GGR00_005220</name>
</gene>
<dbReference type="PANTHER" id="PTHR21716">
    <property type="entry name" value="TRANSMEMBRANE PROTEIN"/>
    <property type="match status" value="1"/>
</dbReference>
<evidence type="ECO:0000313" key="8">
    <source>
        <dbReference type="Proteomes" id="UP000536262"/>
    </source>
</evidence>
<dbReference type="EMBL" id="JACHOU010000024">
    <property type="protein sequence ID" value="MBB6357397.1"/>
    <property type="molecule type" value="Genomic_DNA"/>
</dbReference>
<evidence type="ECO:0000256" key="2">
    <source>
        <dbReference type="ARBA" id="ARBA00009773"/>
    </source>
</evidence>
<dbReference type="GO" id="GO:0016020">
    <property type="term" value="C:membrane"/>
    <property type="evidence" value="ECO:0007669"/>
    <property type="project" value="UniProtKB-SubCell"/>
</dbReference>
<dbReference type="InterPro" id="IPR002549">
    <property type="entry name" value="AI-2E-like"/>
</dbReference>
<proteinExistence type="inferred from homology"/>
<keyword evidence="4 6" id="KW-1133">Transmembrane helix</keyword>
<evidence type="ECO:0000313" key="7">
    <source>
        <dbReference type="EMBL" id="MBB6357397.1"/>
    </source>
</evidence>
<evidence type="ECO:0000256" key="3">
    <source>
        <dbReference type="ARBA" id="ARBA00022692"/>
    </source>
</evidence>
<dbReference type="GO" id="GO:0055085">
    <property type="term" value="P:transmembrane transport"/>
    <property type="evidence" value="ECO:0007669"/>
    <property type="project" value="TreeGrafter"/>
</dbReference>
<feature type="transmembrane region" description="Helical" evidence="6">
    <location>
        <begin position="164"/>
        <end position="183"/>
    </location>
</feature>
<accession>A0A7X0FD29</accession>
<feature type="transmembrane region" description="Helical" evidence="6">
    <location>
        <begin position="287"/>
        <end position="309"/>
    </location>
</feature>
<dbReference type="RefSeq" id="WP_184702155.1">
    <property type="nucleotide sequence ID" value="NZ_BAABEG010000001.1"/>
</dbReference>
<organism evidence="7 8">
    <name type="scientific">Aminobacter aganoensis</name>
    <dbReference type="NCBI Taxonomy" id="83264"/>
    <lineage>
        <taxon>Bacteria</taxon>
        <taxon>Pseudomonadati</taxon>
        <taxon>Pseudomonadota</taxon>
        <taxon>Alphaproteobacteria</taxon>
        <taxon>Hyphomicrobiales</taxon>
        <taxon>Phyllobacteriaceae</taxon>
        <taxon>Aminobacter</taxon>
    </lineage>
</organism>
<reference evidence="7 8" key="1">
    <citation type="submission" date="2020-08" db="EMBL/GenBank/DDBJ databases">
        <title>Genomic Encyclopedia of Type Strains, Phase IV (KMG-IV): sequencing the most valuable type-strain genomes for metagenomic binning, comparative biology and taxonomic classification.</title>
        <authorList>
            <person name="Goeker M."/>
        </authorList>
    </citation>
    <scope>NUCLEOTIDE SEQUENCE [LARGE SCALE GENOMIC DNA]</scope>
    <source>
        <strain evidence="7 8">DSM 7051</strain>
    </source>
</reference>
<dbReference type="Pfam" id="PF01594">
    <property type="entry name" value="AI-2E_transport"/>
    <property type="match status" value="1"/>
</dbReference>
<keyword evidence="5 6" id="KW-0472">Membrane</keyword>
<feature type="transmembrane region" description="Helical" evidence="6">
    <location>
        <begin position="249"/>
        <end position="275"/>
    </location>
</feature>
<keyword evidence="3 6" id="KW-0812">Transmembrane</keyword>
<evidence type="ECO:0000256" key="6">
    <source>
        <dbReference type="SAM" id="Phobius"/>
    </source>
</evidence>
<feature type="transmembrane region" description="Helical" evidence="6">
    <location>
        <begin position="50"/>
        <end position="68"/>
    </location>
</feature>
<evidence type="ECO:0000256" key="4">
    <source>
        <dbReference type="ARBA" id="ARBA00022989"/>
    </source>
</evidence>
<comment type="caution">
    <text evidence="7">The sequence shown here is derived from an EMBL/GenBank/DDBJ whole genome shotgun (WGS) entry which is preliminary data.</text>
</comment>
<dbReference type="PANTHER" id="PTHR21716:SF16">
    <property type="entry name" value="BLL1467 PROTEIN"/>
    <property type="match status" value="1"/>
</dbReference>
<dbReference type="AlphaFoldDB" id="A0A7X0FD29"/>
<feature type="transmembrane region" description="Helical" evidence="6">
    <location>
        <begin position="80"/>
        <end position="101"/>
    </location>
</feature>
<comment type="similarity">
    <text evidence="2">Belongs to the autoinducer-2 exporter (AI-2E) (TC 2.A.86) family.</text>
</comment>
<sequence>MSNRTIKKAPTVRLPPKSNFELLLVRGSQVSIIFVGIIATVFALHAGEFILTPIGLGVVIGLMLGPLASRLERPGVPPALSAAVVVLLFILAVGIFALLVASPLSFWLQRLPQIWAQLARQLSELQGPLETFKSMREQLRQVTGGEGVSVSVDEGMGVETMATLAPAVVAQVLLFFASLYFFVATRYQTRTAVLRVCFNRRLRWRVAHIFRDVEQLVSQYLLSITAINFAEGLTVGIGLYLLGVPSAPLWGALAIVTNFVPFVGPLVMVVILFAVGLTEFDTIGTSLLPVALYLGVNTIEGQFVTPMVIGRTMTLNPFVVLLALAFWIWLWGAIGGFIAIPALLVGYAIIRNVLPGVNWGVDDLDRQYGR</sequence>
<name>A0A7X0FD29_9HYPH</name>
<dbReference type="Proteomes" id="UP000536262">
    <property type="component" value="Unassembled WGS sequence"/>
</dbReference>
<feature type="transmembrane region" description="Helical" evidence="6">
    <location>
        <begin position="220"/>
        <end position="243"/>
    </location>
</feature>
<evidence type="ECO:0000256" key="1">
    <source>
        <dbReference type="ARBA" id="ARBA00004141"/>
    </source>
</evidence>
<comment type="subcellular location">
    <subcellularLocation>
        <location evidence="1">Membrane</location>
        <topology evidence="1">Multi-pass membrane protein</topology>
    </subcellularLocation>
</comment>
<protein>
    <submittedName>
        <fullName evidence="7">Putative PurR-regulated permease PerM</fullName>
    </submittedName>
</protein>
<feature type="transmembrane region" description="Helical" evidence="6">
    <location>
        <begin position="20"/>
        <end position="44"/>
    </location>
</feature>
<keyword evidence="8" id="KW-1185">Reference proteome</keyword>